<keyword evidence="3" id="KW-1185">Reference proteome</keyword>
<organism evidence="2 3">
    <name type="scientific">Tetrapyrgos nigripes</name>
    <dbReference type="NCBI Taxonomy" id="182062"/>
    <lineage>
        <taxon>Eukaryota</taxon>
        <taxon>Fungi</taxon>
        <taxon>Dikarya</taxon>
        <taxon>Basidiomycota</taxon>
        <taxon>Agaricomycotina</taxon>
        <taxon>Agaricomycetes</taxon>
        <taxon>Agaricomycetidae</taxon>
        <taxon>Agaricales</taxon>
        <taxon>Marasmiineae</taxon>
        <taxon>Marasmiaceae</taxon>
        <taxon>Tetrapyrgos</taxon>
    </lineage>
</organism>
<sequence>MRFTFFTLLAAVAVSSVSAQVWGVGDCGSPPAGSQCARYCIVCCDAFPDSPNCVTDATCMSLCSQNPTASPTTVASSMAV</sequence>
<dbReference type="EMBL" id="JAACJM010000003">
    <property type="protein sequence ID" value="KAF5373923.1"/>
    <property type="molecule type" value="Genomic_DNA"/>
</dbReference>
<comment type="caution">
    <text evidence="2">The sequence shown here is derived from an EMBL/GenBank/DDBJ whole genome shotgun (WGS) entry which is preliminary data.</text>
</comment>
<keyword evidence="1" id="KW-0732">Signal</keyword>
<dbReference type="OrthoDB" id="10343516at2759"/>
<evidence type="ECO:0000256" key="1">
    <source>
        <dbReference type="SAM" id="SignalP"/>
    </source>
</evidence>
<protein>
    <submittedName>
        <fullName evidence="2">Uncharacterized protein</fullName>
    </submittedName>
</protein>
<accession>A0A8H5GZD6</accession>
<dbReference type="AlphaFoldDB" id="A0A8H5GZD6"/>
<proteinExistence type="predicted"/>
<evidence type="ECO:0000313" key="2">
    <source>
        <dbReference type="EMBL" id="KAF5373923.1"/>
    </source>
</evidence>
<name>A0A8H5GZD6_9AGAR</name>
<dbReference type="Proteomes" id="UP000559256">
    <property type="component" value="Unassembled WGS sequence"/>
</dbReference>
<evidence type="ECO:0000313" key="3">
    <source>
        <dbReference type="Proteomes" id="UP000559256"/>
    </source>
</evidence>
<feature type="signal peptide" evidence="1">
    <location>
        <begin position="1"/>
        <end position="19"/>
    </location>
</feature>
<gene>
    <name evidence="2" type="ORF">D9758_000868</name>
</gene>
<feature type="chain" id="PRO_5034502025" evidence="1">
    <location>
        <begin position="20"/>
        <end position="80"/>
    </location>
</feature>
<reference evidence="2 3" key="1">
    <citation type="journal article" date="2020" name="ISME J.">
        <title>Uncovering the hidden diversity of litter-decomposition mechanisms in mushroom-forming fungi.</title>
        <authorList>
            <person name="Floudas D."/>
            <person name="Bentzer J."/>
            <person name="Ahren D."/>
            <person name="Johansson T."/>
            <person name="Persson P."/>
            <person name="Tunlid A."/>
        </authorList>
    </citation>
    <scope>NUCLEOTIDE SEQUENCE [LARGE SCALE GENOMIC DNA]</scope>
    <source>
        <strain evidence="2 3">CBS 291.85</strain>
    </source>
</reference>